<dbReference type="InterPro" id="IPR051414">
    <property type="entry name" value="Adenylate-forming_Reductase"/>
</dbReference>
<feature type="domain" description="Thioester reductase (TE)" evidence="3">
    <location>
        <begin position="493"/>
        <end position="725"/>
    </location>
</feature>
<dbReference type="EMBL" id="JAKJXP020000075">
    <property type="protein sequence ID" value="KAK7749281.1"/>
    <property type="molecule type" value="Genomic_DNA"/>
</dbReference>
<name>A0AAN9ULJ0_9PEZI</name>
<keyword evidence="2" id="KW-0597">Phosphoprotein</keyword>
<proteinExistence type="predicted"/>
<organism evidence="4 5">
    <name type="scientific">Diatrype stigma</name>
    <dbReference type="NCBI Taxonomy" id="117547"/>
    <lineage>
        <taxon>Eukaryota</taxon>
        <taxon>Fungi</taxon>
        <taxon>Dikarya</taxon>
        <taxon>Ascomycota</taxon>
        <taxon>Pezizomycotina</taxon>
        <taxon>Sordariomycetes</taxon>
        <taxon>Xylariomycetidae</taxon>
        <taxon>Xylariales</taxon>
        <taxon>Diatrypaceae</taxon>
        <taxon>Diatrype</taxon>
    </lineage>
</organism>
<dbReference type="Pfam" id="PF07993">
    <property type="entry name" value="NAD_binding_4"/>
    <property type="match status" value="1"/>
</dbReference>
<dbReference type="Pfam" id="PF23562">
    <property type="entry name" value="AMP-binding_C_3"/>
    <property type="match status" value="1"/>
</dbReference>
<evidence type="ECO:0000259" key="3">
    <source>
        <dbReference type="Pfam" id="PF07993"/>
    </source>
</evidence>
<dbReference type="SUPFAM" id="SSF56801">
    <property type="entry name" value="Acetyl-CoA synthetase-like"/>
    <property type="match status" value="1"/>
</dbReference>
<dbReference type="Gene3D" id="3.40.50.12780">
    <property type="entry name" value="N-terminal domain of ligase-like"/>
    <property type="match status" value="1"/>
</dbReference>
<protein>
    <recommendedName>
        <fullName evidence="3">Thioester reductase (TE) domain-containing protein</fullName>
    </recommendedName>
</protein>
<dbReference type="PANTHER" id="PTHR43439">
    <property type="entry name" value="PHENYLACETATE-COENZYME A LIGASE"/>
    <property type="match status" value="1"/>
</dbReference>
<evidence type="ECO:0000256" key="1">
    <source>
        <dbReference type="ARBA" id="ARBA00022450"/>
    </source>
</evidence>
<sequence length="839" mass="92614">MDHSIWDFEGEGRVYSVFPFFHLGGFLGQAATLVPYWGPHIVSEALNSTPIHSTWAVADSIRIVIPDGNLLKHVLRQQKIRALALVPAVAEQLLNEPNGADFFMNIDYVCHGGAPMNPTVGNRLAKITTLVSPFGATEIFSQPELVVSPEDWQWHEFNPHMKHEMQLYDPEEGTFELVIFADESNKDRAGLYHNLPGVTEYRTKDLFTRHPEKPQLYKYYGRKDDIIVLANSEKFNPLALEMHVQSHPLLKGALVVGNRRTQTALLVEPSESLDEKRRAELLKKLWPFVEESNTLASGQGRIHPGQLICALPEKPFLRTAKGTIIRRLTEEAYKNEIELLYSSPAADTGTPTVGLELSSNYDLPTIMEFVRSVFAISFPQALTMGADDDFFSHGLDSVQTLGVVSTLKRSLQKKAKPTSWISPQAIFHNSNLASFSRLTKNVLDTGIVPGIVSEATLARTVDETVEKFVKNLPVESPSQGKKASGTSTVAFIGSTGYLGSNAVAKLLKSPGVSRIYCLNRSNDAKERQEAALIDIGVDLKPLLPKLRYMTIELGKPLLGLQKNEYDILVSEVGVVVYNSWRLDFGLSIRSFEPFLQATIELVKLATASDHNVHIVFVSSLASVGNLAKTTTAPEAPVQDATAALSTGYAQSKLAAERILTAASQHSGIPVSVLRVGQIGGPANDQHQKWADQPWVSSLIRTARELKCAPSHLSLIDWTPVDTVATILGDLVHLPRTGSTALHFVNVWSPQSPPWELLLSILVDAYGIQETVPLREWVLRLRSITYPTADDVARLPALRLLDYYDALGDGMENVACASDHAHVQPVTRSMLEDWLKGWDL</sequence>
<evidence type="ECO:0000313" key="4">
    <source>
        <dbReference type="EMBL" id="KAK7749281.1"/>
    </source>
</evidence>
<dbReference type="InterPro" id="IPR013120">
    <property type="entry name" value="FAR_NAD-bd"/>
</dbReference>
<dbReference type="InterPro" id="IPR036291">
    <property type="entry name" value="NAD(P)-bd_dom_sf"/>
</dbReference>
<dbReference type="Gene3D" id="1.10.1200.10">
    <property type="entry name" value="ACP-like"/>
    <property type="match status" value="1"/>
</dbReference>
<reference evidence="4 5" key="1">
    <citation type="submission" date="2024-02" db="EMBL/GenBank/DDBJ databases">
        <title>De novo assembly and annotation of 12 fungi associated with fruit tree decline syndrome in Ontario, Canada.</title>
        <authorList>
            <person name="Sulman M."/>
            <person name="Ellouze W."/>
            <person name="Ilyukhin E."/>
        </authorList>
    </citation>
    <scope>NUCLEOTIDE SEQUENCE [LARGE SCALE GENOMIC DNA]</scope>
    <source>
        <strain evidence="4 5">M11/M66-122</strain>
    </source>
</reference>
<gene>
    <name evidence="4" type="ORF">SLS62_008250</name>
</gene>
<dbReference type="InterPro" id="IPR042099">
    <property type="entry name" value="ANL_N_sf"/>
</dbReference>
<dbReference type="Proteomes" id="UP001320420">
    <property type="component" value="Unassembled WGS sequence"/>
</dbReference>
<evidence type="ECO:0000313" key="5">
    <source>
        <dbReference type="Proteomes" id="UP001320420"/>
    </source>
</evidence>
<dbReference type="PANTHER" id="PTHR43439:SF2">
    <property type="entry name" value="ENZYME, PUTATIVE (JCVI)-RELATED"/>
    <property type="match status" value="1"/>
</dbReference>
<evidence type="ECO:0000256" key="2">
    <source>
        <dbReference type="ARBA" id="ARBA00022553"/>
    </source>
</evidence>
<accession>A0AAN9ULJ0</accession>
<comment type="caution">
    <text evidence="4">The sequence shown here is derived from an EMBL/GenBank/DDBJ whole genome shotgun (WGS) entry which is preliminary data.</text>
</comment>
<keyword evidence="1" id="KW-0596">Phosphopantetheine</keyword>
<dbReference type="AlphaFoldDB" id="A0AAN9ULJ0"/>
<keyword evidence="5" id="KW-1185">Reference proteome</keyword>
<dbReference type="InterPro" id="IPR036736">
    <property type="entry name" value="ACP-like_sf"/>
</dbReference>
<dbReference type="SUPFAM" id="SSF51735">
    <property type="entry name" value="NAD(P)-binding Rossmann-fold domains"/>
    <property type="match status" value="1"/>
</dbReference>
<dbReference type="Gene3D" id="3.40.50.720">
    <property type="entry name" value="NAD(P)-binding Rossmann-like Domain"/>
    <property type="match status" value="1"/>
</dbReference>